<comment type="similarity">
    <text evidence="1">Belongs to the reduced folate carrier (RFC) transporter (TC 2.A.48) family.</text>
</comment>
<feature type="transmembrane region" description="Helical" evidence="2">
    <location>
        <begin position="121"/>
        <end position="142"/>
    </location>
</feature>
<organism evidence="3">
    <name type="scientific">Spirodela intermedia</name>
    <name type="common">Intermediate duckweed</name>
    <dbReference type="NCBI Taxonomy" id="51605"/>
    <lineage>
        <taxon>Eukaryota</taxon>
        <taxon>Viridiplantae</taxon>
        <taxon>Streptophyta</taxon>
        <taxon>Embryophyta</taxon>
        <taxon>Tracheophyta</taxon>
        <taxon>Spermatophyta</taxon>
        <taxon>Magnoliopsida</taxon>
        <taxon>Liliopsida</taxon>
        <taxon>Araceae</taxon>
        <taxon>Lemnoideae</taxon>
        <taxon>Spirodela</taxon>
    </lineage>
</organism>
<keyword evidence="4" id="KW-1185">Reference proteome</keyword>
<dbReference type="GO" id="GO:0005886">
    <property type="term" value="C:plasma membrane"/>
    <property type="evidence" value="ECO:0007669"/>
    <property type="project" value="TreeGrafter"/>
</dbReference>
<dbReference type="InterPro" id="IPR002666">
    <property type="entry name" value="Folate_carrier"/>
</dbReference>
<dbReference type="Pfam" id="PF01770">
    <property type="entry name" value="Folate_carrier"/>
    <property type="match status" value="1"/>
</dbReference>
<gene>
    <name evidence="3" type="ORF">SI7747_15018223</name>
</gene>
<keyword evidence="2" id="KW-0812">Transmembrane</keyword>
<feature type="transmembrane region" description="Helical" evidence="2">
    <location>
        <begin position="33"/>
        <end position="52"/>
    </location>
</feature>
<dbReference type="Proteomes" id="UP001189122">
    <property type="component" value="Unassembled WGS sequence"/>
</dbReference>
<accession>A0A7I8JPT9</accession>
<name>A0A7I8JPT9_SPIIN</name>
<evidence type="ECO:0000313" key="4">
    <source>
        <dbReference type="Proteomes" id="UP001189122"/>
    </source>
</evidence>
<protein>
    <submittedName>
        <fullName evidence="3">Uncharacterized protein</fullName>
    </submittedName>
</protein>
<keyword evidence="2" id="KW-1133">Transmembrane helix</keyword>
<evidence type="ECO:0000256" key="2">
    <source>
        <dbReference type="SAM" id="Phobius"/>
    </source>
</evidence>
<sequence length="149" mass="15855">MASAFAYAGFCLVQNYGANLFDAINPDSKLNGHIFAASQAVGSLGSFSALYLDKIATKGSVSVLIYVLGSASMSIFCVCMATSAKIWAAYLFYIAISGIYQALTCLVSVRCCKLLCNGQYILLFSLSNVLGLLLETLLQAAIKKKVSFS</sequence>
<dbReference type="PANTHER" id="PTHR10686:SF18">
    <property type="entry name" value="IP11787P-RELATED"/>
    <property type="match status" value="1"/>
</dbReference>
<dbReference type="GO" id="GO:0090482">
    <property type="term" value="F:vitamin transmembrane transporter activity"/>
    <property type="evidence" value="ECO:0007669"/>
    <property type="project" value="InterPro"/>
</dbReference>
<evidence type="ECO:0000313" key="3">
    <source>
        <dbReference type="EMBL" id="CAA2632628.1"/>
    </source>
</evidence>
<dbReference type="AlphaFoldDB" id="A0A7I8JPT9"/>
<feature type="transmembrane region" description="Helical" evidence="2">
    <location>
        <begin position="64"/>
        <end position="84"/>
    </location>
</feature>
<dbReference type="EMBL" id="CACRZD030000015">
    <property type="protein sequence ID" value="CAA6671815.1"/>
    <property type="molecule type" value="Genomic_DNA"/>
</dbReference>
<reference evidence="3 4" key="1">
    <citation type="submission" date="2019-12" db="EMBL/GenBank/DDBJ databases">
        <authorList>
            <person name="Scholz U."/>
            <person name="Mascher M."/>
            <person name="Fiebig A."/>
        </authorList>
    </citation>
    <scope>NUCLEOTIDE SEQUENCE</scope>
</reference>
<keyword evidence="2" id="KW-0472">Membrane</keyword>
<evidence type="ECO:0000256" key="1">
    <source>
        <dbReference type="ARBA" id="ARBA00005773"/>
    </source>
</evidence>
<dbReference type="EMBL" id="LR743602">
    <property type="protein sequence ID" value="CAA2632628.1"/>
    <property type="molecule type" value="Genomic_DNA"/>
</dbReference>
<dbReference type="PANTHER" id="PTHR10686">
    <property type="entry name" value="FOLATE TRANSPORTER"/>
    <property type="match status" value="1"/>
</dbReference>
<feature type="transmembrane region" description="Helical" evidence="2">
    <location>
        <begin position="90"/>
        <end position="109"/>
    </location>
</feature>
<proteinExistence type="inferred from homology"/>